<dbReference type="AlphaFoldDB" id="A0AA35RV87"/>
<feature type="region of interest" description="Disordered" evidence="3">
    <location>
        <begin position="341"/>
        <end position="360"/>
    </location>
</feature>
<dbReference type="EMBL" id="CASHTH010001635">
    <property type="protein sequence ID" value="CAI8017493.1"/>
    <property type="molecule type" value="Genomic_DNA"/>
</dbReference>
<reference evidence="5" key="1">
    <citation type="submission" date="2023-03" db="EMBL/GenBank/DDBJ databases">
        <authorList>
            <person name="Steffen K."/>
            <person name="Cardenas P."/>
        </authorList>
    </citation>
    <scope>NUCLEOTIDE SEQUENCE</scope>
</reference>
<dbReference type="Gene3D" id="3.40.50.300">
    <property type="entry name" value="P-loop containing nucleotide triphosphate hydrolases"/>
    <property type="match status" value="1"/>
</dbReference>
<dbReference type="GO" id="GO:0005524">
    <property type="term" value="F:ATP binding"/>
    <property type="evidence" value="ECO:0007669"/>
    <property type="project" value="InterPro"/>
</dbReference>
<comment type="pathway">
    <text evidence="2">Porphyrin-containing compound metabolism.</text>
</comment>
<dbReference type="InterPro" id="IPR050764">
    <property type="entry name" value="CbbQ/NirQ/NorQ/GpvN"/>
</dbReference>
<name>A0AA35RV87_GEOBA</name>
<dbReference type="EC" id="6.6.1.1" evidence="1"/>
<dbReference type="InterPro" id="IPR027417">
    <property type="entry name" value="P-loop_NTPase"/>
</dbReference>
<dbReference type="InterPro" id="IPR011703">
    <property type="entry name" value="ATPase_AAA-3"/>
</dbReference>
<dbReference type="Pfam" id="PF07726">
    <property type="entry name" value="AAA_3"/>
    <property type="match status" value="1"/>
</dbReference>
<comment type="caution">
    <text evidence="5">The sequence shown here is derived from an EMBL/GenBank/DDBJ whole genome shotgun (WGS) entry which is preliminary data.</text>
</comment>
<dbReference type="GO" id="GO:0016851">
    <property type="term" value="F:magnesium chelatase activity"/>
    <property type="evidence" value="ECO:0007669"/>
    <property type="project" value="UniProtKB-EC"/>
</dbReference>
<evidence type="ECO:0000256" key="2">
    <source>
        <dbReference type="ARBA" id="ARBA00023444"/>
    </source>
</evidence>
<dbReference type="Pfam" id="PF01882">
    <property type="entry name" value="DUF58"/>
    <property type="match status" value="1"/>
</dbReference>
<dbReference type="InterPro" id="IPR041628">
    <property type="entry name" value="ChlI/MoxR_AAA_lid"/>
</dbReference>
<sequence>MNVTDTEQAAARVRDGRERILTELHKVIVGQDEVLDLVLIALFTGGHCLITGVPGLAKTLLVKTLARVLHLTFKRIQFTPDLMPADITGTEVLEESDGHRALRFVKGPVFAQIILADEINRTPPKTQSALLEAMQEYQLSRFMFNVVMSYLPEDDEVRVVTTTTSDEHGEPERILDGADILEFQRLVRQVVVSDEVARYAVRLVDASRPGRANTPEFVERWVRWGAGLRASQALILGGKARALMQGRYHVSVEDVRRLAPPTLRHRLVTNFFAESEGIDAETGFSVEFSEYRQYMPGDDTALIDWKLYARSDRHYVKKFEEETNLECHLLLDVSGSMGYGSGGVTKQDTGRTWPPRSRTS</sequence>
<dbReference type="SMART" id="SM00382">
    <property type="entry name" value="AAA"/>
    <property type="match status" value="1"/>
</dbReference>
<proteinExistence type="predicted"/>
<dbReference type="SUPFAM" id="SSF52540">
    <property type="entry name" value="P-loop containing nucleoside triphosphate hydrolases"/>
    <property type="match status" value="1"/>
</dbReference>
<dbReference type="Pfam" id="PF17863">
    <property type="entry name" value="AAA_lid_2"/>
    <property type="match status" value="1"/>
</dbReference>
<accession>A0AA35RV87</accession>
<evidence type="ECO:0000313" key="5">
    <source>
        <dbReference type="EMBL" id="CAI8017493.1"/>
    </source>
</evidence>
<dbReference type="CDD" id="cd00009">
    <property type="entry name" value="AAA"/>
    <property type="match status" value="1"/>
</dbReference>
<dbReference type="Gene3D" id="1.10.8.80">
    <property type="entry name" value="Magnesium chelatase subunit I, C-Terminal domain"/>
    <property type="match status" value="1"/>
</dbReference>
<evidence type="ECO:0000256" key="1">
    <source>
        <dbReference type="ARBA" id="ARBA00012825"/>
    </source>
</evidence>
<dbReference type="GO" id="GO:0016887">
    <property type="term" value="F:ATP hydrolysis activity"/>
    <property type="evidence" value="ECO:0007669"/>
    <property type="project" value="InterPro"/>
</dbReference>
<feature type="domain" description="AAA+ ATPase" evidence="4">
    <location>
        <begin position="44"/>
        <end position="196"/>
    </location>
</feature>
<evidence type="ECO:0000259" key="4">
    <source>
        <dbReference type="SMART" id="SM00382"/>
    </source>
</evidence>
<dbReference type="PANTHER" id="PTHR42759:SF1">
    <property type="entry name" value="MAGNESIUM-CHELATASE SUBUNIT CHLD"/>
    <property type="match status" value="1"/>
</dbReference>
<dbReference type="PANTHER" id="PTHR42759">
    <property type="entry name" value="MOXR FAMILY PROTEIN"/>
    <property type="match status" value="1"/>
</dbReference>
<dbReference type="Proteomes" id="UP001174909">
    <property type="component" value="Unassembled WGS sequence"/>
</dbReference>
<keyword evidence="6" id="KW-1185">Reference proteome</keyword>
<organism evidence="5 6">
    <name type="scientific">Geodia barretti</name>
    <name type="common">Barrett's horny sponge</name>
    <dbReference type="NCBI Taxonomy" id="519541"/>
    <lineage>
        <taxon>Eukaryota</taxon>
        <taxon>Metazoa</taxon>
        <taxon>Porifera</taxon>
        <taxon>Demospongiae</taxon>
        <taxon>Heteroscleromorpha</taxon>
        <taxon>Tetractinellida</taxon>
        <taxon>Astrophorina</taxon>
        <taxon>Geodiidae</taxon>
        <taxon>Geodia</taxon>
    </lineage>
</organism>
<evidence type="ECO:0000256" key="3">
    <source>
        <dbReference type="SAM" id="MobiDB-lite"/>
    </source>
</evidence>
<dbReference type="InterPro" id="IPR002881">
    <property type="entry name" value="DUF58"/>
</dbReference>
<dbReference type="InterPro" id="IPR003593">
    <property type="entry name" value="AAA+_ATPase"/>
</dbReference>
<gene>
    <name evidence="5" type="ORF">GBAR_LOCUS10614</name>
</gene>
<protein>
    <recommendedName>
        <fullName evidence="1">magnesium chelatase</fullName>
        <ecNumber evidence="1">6.6.1.1</ecNumber>
    </recommendedName>
</protein>
<evidence type="ECO:0000313" key="6">
    <source>
        <dbReference type="Proteomes" id="UP001174909"/>
    </source>
</evidence>